<dbReference type="EMBL" id="RCHU02000018">
    <property type="protein sequence ID" value="KAL3566020.1"/>
    <property type="molecule type" value="Genomic_DNA"/>
</dbReference>
<sequence>MEYGYDETDSKEAEDFLKEAQKQVLKANRKKDNKAKTIIYQGLNEATYETINFAEMSKEIWEALQQKYKDKEIKHALQSKLSLKEDIYEQGGLQQMDIPLEKKINRDEEDFSDFKEKDLRIQDPEEKVVEIPLEKDEHNKHLLLEEEDVVTIIMRKGISSIITAISLGTIALNVEGKLH</sequence>
<keyword evidence="2" id="KW-1185">Reference proteome</keyword>
<protein>
    <submittedName>
        <fullName evidence="1">Uncharacterized protein</fullName>
    </submittedName>
</protein>
<accession>A0ACC4AIK1</accession>
<evidence type="ECO:0000313" key="2">
    <source>
        <dbReference type="Proteomes" id="UP000309997"/>
    </source>
</evidence>
<proteinExistence type="predicted"/>
<evidence type="ECO:0000313" key="1">
    <source>
        <dbReference type="EMBL" id="KAL3566020.1"/>
    </source>
</evidence>
<gene>
    <name evidence="1" type="ORF">D5086_031435</name>
</gene>
<name>A0ACC4AIK1_POPAL</name>
<dbReference type="Proteomes" id="UP000309997">
    <property type="component" value="Unassembled WGS sequence"/>
</dbReference>
<comment type="caution">
    <text evidence="1">The sequence shown here is derived from an EMBL/GenBank/DDBJ whole genome shotgun (WGS) entry which is preliminary data.</text>
</comment>
<reference evidence="1 2" key="1">
    <citation type="journal article" date="2024" name="Plant Biotechnol. J.">
        <title>Genome and CRISPR/Cas9 system of a widespread forest tree (Populus alba) in the world.</title>
        <authorList>
            <person name="Liu Y.J."/>
            <person name="Jiang P.F."/>
            <person name="Han X.M."/>
            <person name="Li X.Y."/>
            <person name="Wang H.M."/>
            <person name="Wang Y.J."/>
            <person name="Wang X.X."/>
            <person name="Zeng Q.Y."/>
        </authorList>
    </citation>
    <scope>NUCLEOTIDE SEQUENCE [LARGE SCALE GENOMIC DNA]</scope>
    <source>
        <strain evidence="2">cv. PAL-ZL1</strain>
    </source>
</reference>
<organism evidence="1 2">
    <name type="scientific">Populus alba</name>
    <name type="common">White poplar</name>
    <dbReference type="NCBI Taxonomy" id="43335"/>
    <lineage>
        <taxon>Eukaryota</taxon>
        <taxon>Viridiplantae</taxon>
        <taxon>Streptophyta</taxon>
        <taxon>Embryophyta</taxon>
        <taxon>Tracheophyta</taxon>
        <taxon>Spermatophyta</taxon>
        <taxon>Magnoliopsida</taxon>
        <taxon>eudicotyledons</taxon>
        <taxon>Gunneridae</taxon>
        <taxon>Pentapetalae</taxon>
        <taxon>rosids</taxon>
        <taxon>fabids</taxon>
        <taxon>Malpighiales</taxon>
        <taxon>Salicaceae</taxon>
        <taxon>Saliceae</taxon>
        <taxon>Populus</taxon>
    </lineage>
</organism>